<organism evidence="9 10">
    <name type="scientific">Peptoanaerobacter stomatis</name>
    <dbReference type="NCBI Taxonomy" id="796937"/>
    <lineage>
        <taxon>Bacteria</taxon>
        <taxon>Bacillati</taxon>
        <taxon>Bacillota</taxon>
        <taxon>Clostridia</taxon>
        <taxon>Peptostreptococcales</taxon>
        <taxon>Filifactoraceae</taxon>
        <taxon>Peptoanaerobacter</taxon>
    </lineage>
</organism>
<comment type="pathway">
    <text evidence="1">Cofactor biosynthesis; adenosylcobalamin biosynthesis.</text>
</comment>
<dbReference type="Gene3D" id="3.30.950.10">
    <property type="entry name" value="Methyltransferase, Cobalt-precorrin-4 Transmethylase, Domain 2"/>
    <property type="match status" value="1"/>
</dbReference>
<dbReference type="PATRIC" id="fig|796937.3.peg.23"/>
<dbReference type="InterPro" id="IPR050161">
    <property type="entry name" value="Siro_Cobalamin_biosynth"/>
</dbReference>
<sequence>MNHYISFVGAGSGDKELITLKGYKRLKNADVVIYTGSLINHELLDYCKDSCIKYDSAVMNLDEIIDVIDKNVKAKKYVVRLQTGDFSIYGSIREQIEALNKLNIEYELIPGVSSFLGAASSLKVEYTVPEISQSLIITRQSGRTPVPEKESLREFAKHQTSMVIFLSVDKIEQVVEQLTSDGGYSMDTPCTVIYKATWEDEKKVVGKLSDIAEKTKQANITKTALILVGNFLGNEYNNSKLYDRGFSHEYRSSHNKPY</sequence>
<evidence type="ECO:0000313" key="9">
    <source>
        <dbReference type="EMBL" id="EHL16780.1"/>
    </source>
</evidence>
<accession>G9WXD3</accession>
<dbReference type="CDD" id="cd11641">
    <property type="entry name" value="Precorrin-4_C11-MT"/>
    <property type="match status" value="1"/>
</dbReference>
<dbReference type="InterPro" id="IPR000878">
    <property type="entry name" value="4pyrrol_Mease"/>
</dbReference>
<evidence type="ECO:0000259" key="8">
    <source>
        <dbReference type="Pfam" id="PF00590"/>
    </source>
</evidence>
<keyword evidence="5 7" id="KW-0808">Transferase</keyword>
<dbReference type="HOGENOM" id="CLU_011276_7_1_9"/>
<dbReference type="InterPro" id="IPR035996">
    <property type="entry name" value="4pyrrol_Methylase_sf"/>
</dbReference>
<name>G9WXD3_9FIRM</name>
<dbReference type="PANTHER" id="PTHR45790:SF4">
    <property type="entry name" value="COBALT-PRECORRIN-4 C(11)-METHYLTRANSFERASE"/>
    <property type="match status" value="1"/>
</dbReference>
<dbReference type="SUPFAM" id="SSF53790">
    <property type="entry name" value="Tetrapyrrole methylase"/>
    <property type="match status" value="1"/>
</dbReference>
<evidence type="ECO:0000256" key="5">
    <source>
        <dbReference type="ARBA" id="ARBA00022679"/>
    </source>
</evidence>
<dbReference type="UniPathway" id="UPA00148"/>
<keyword evidence="4 7" id="KW-0489">Methyltransferase</keyword>
<evidence type="ECO:0000256" key="4">
    <source>
        <dbReference type="ARBA" id="ARBA00022603"/>
    </source>
</evidence>
<dbReference type="NCBIfam" id="TIGR01465">
    <property type="entry name" value="cobM_cbiF"/>
    <property type="match status" value="1"/>
</dbReference>
<evidence type="ECO:0000256" key="6">
    <source>
        <dbReference type="ARBA" id="ARBA00022691"/>
    </source>
</evidence>
<dbReference type="PANTHER" id="PTHR45790">
    <property type="entry name" value="SIROHEME SYNTHASE-RELATED"/>
    <property type="match status" value="1"/>
</dbReference>
<keyword evidence="3" id="KW-0169">Cobalamin biosynthesis</keyword>
<evidence type="ECO:0000256" key="3">
    <source>
        <dbReference type="ARBA" id="ARBA00022573"/>
    </source>
</evidence>
<protein>
    <submittedName>
        <fullName evidence="9">Precorrin-4 C11-methyltransferase</fullName>
    </submittedName>
</protein>
<evidence type="ECO:0000313" key="10">
    <source>
        <dbReference type="Proteomes" id="UP000006437"/>
    </source>
</evidence>
<evidence type="ECO:0000256" key="7">
    <source>
        <dbReference type="RuleBase" id="RU003960"/>
    </source>
</evidence>
<dbReference type="GO" id="GO:0009236">
    <property type="term" value="P:cobalamin biosynthetic process"/>
    <property type="evidence" value="ECO:0007669"/>
    <property type="project" value="UniProtKB-UniPathway"/>
</dbReference>
<dbReference type="BioCyc" id="EBAC796937-HMP:GMGH-22-MONOMER"/>
<dbReference type="AlphaFoldDB" id="G9WXD3"/>
<dbReference type="InterPro" id="IPR014777">
    <property type="entry name" value="4pyrrole_Mease_sub1"/>
</dbReference>
<evidence type="ECO:0000256" key="1">
    <source>
        <dbReference type="ARBA" id="ARBA00004953"/>
    </source>
</evidence>
<comment type="caution">
    <text evidence="9">The sequence shown here is derived from an EMBL/GenBank/DDBJ whole genome shotgun (WGS) entry which is preliminary data.</text>
</comment>
<dbReference type="InterPro" id="IPR006362">
    <property type="entry name" value="Cbl_synth_CobM/CibF"/>
</dbReference>
<dbReference type="NCBIfam" id="NF012017">
    <property type="entry name" value="PRK15473.1"/>
    <property type="match status" value="1"/>
</dbReference>
<comment type="similarity">
    <text evidence="2 7">Belongs to the precorrin methyltransferase family.</text>
</comment>
<dbReference type="Gene3D" id="3.40.1010.10">
    <property type="entry name" value="Cobalt-precorrin-4 Transmethylase, Domain 1"/>
    <property type="match status" value="1"/>
</dbReference>
<reference evidence="9 10" key="1">
    <citation type="submission" date="2011-08" db="EMBL/GenBank/DDBJ databases">
        <title>The Genome Sequence of Eubacteriaceae bacterium ACC19a.</title>
        <authorList>
            <consortium name="The Broad Institute Genome Sequencing Platform"/>
            <person name="Earl A."/>
            <person name="Ward D."/>
            <person name="Feldgarden M."/>
            <person name="Gevers D."/>
            <person name="Sizova M."/>
            <person name="Hazen A."/>
            <person name="Epstein S."/>
            <person name="Young S.K."/>
            <person name="Zeng Q."/>
            <person name="Gargeya S."/>
            <person name="Fitzgerald M."/>
            <person name="Haas B."/>
            <person name="Abouelleil A."/>
            <person name="Alvarado L."/>
            <person name="Arachchi H.M."/>
            <person name="Berlin A."/>
            <person name="Brown A."/>
            <person name="Chapman S.B."/>
            <person name="Chen Z."/>
            <person name="Dunbar C."/>
            <person name="Freedman E."/>
            <person name="Gearin G."/>
            <person name="Gellesch M."/>
            <person name="Goldberg J."/>
            <person name="Griggs A."/>
            <person name="Gujja S."/>
            <person name="Heiman D."/>
            <person name="Howarth C."/>
            <person name="Larson L."/>
            <person name="Lui A."/>
            <person name="MacDonald P.J.P."/>
            <person name="Montmayeur A."/>
            <person name="Murphy C."/>
            <person name="Neiman D."/>
            <person name="Pearson M."/>
            <person name="Priest M."/>
            <person name="Roberts A."/>
            <person name="Saif S."/>
            <person name="Shea T."/>
            <person name="Shenoy N."/>
            <person name="Sisk P."/>
            <person name="Stolte C."/>
            <person name="Sykes S."/>
            <person name="Wortman J."/>
            <person name="Nusbaum C."/>
            <person name="Birren B."/>
        </authorList>
    </citation>
    <scope>NUCLEOTIDE SEQUENCE [LARGE SCALE GENOMIC DNA]</scope>
    <source>
        <strain evidence="9 10">ACC19a</strain>
    </source>
</reference>
<dbReference type="PROSITE" id="PS00840">
    <property type="entry name" value="SUMT_2"/>
    <property type="match status" value="1"/>
</dbReference>
<gene>
    <name evidence="9" type="ORF">HMPREF9629_00022</name>
</gene>
<dbReference type="InterPro" id="IPR014776">
    <property type="entry name" value="4pyrrole_Mease_sub2"/>
</dbReference>
<dbReference type="InterPro" id="IPR003043">
    <property type="entry name" value="Uropor_MeTrfase_CS"/>
</dbReference>
<dbReference type="EMBL" id="AFZE01000001">
    <property type="protein sequence ID" value="EHL16780.1"/>
    <property type="molecule type" value="Genomic_DNA"/>
</dbReference>
<dbReference type="Proteomes" id="UP000006437">
    <property type="component" value="Unassembled WGS sequence"/>
</dbReference>
<dbReference type="GO" id="GO:0046026">
    <property type="term" value="F:precorrin-4 C11-methyltransferase activity"/>
    <property type="evidence" value="ECO:0007669"/>
    <property type="project" value="InterPro"/>
</dbReference>
<evidence type="ECO:0000256" key="2">
    <source>
        <dbReference type="ARBA" id="ARBA00005879"/>
    </source>
</evidence>
<dbReference type="GO" id="GO:0032259">
    <property type="term" value="P:methylation"/>
    <property type="evidence" value="ECO:0007669"/>
    <property type="project" value="UniProtKB-KW"/>
</dbReference>
<dbReference type="RefSeq" id="WP_009524259.1">
    <property type="nucleotide sequence ID" value="NZ_JH414546.1"/>
</dbReference>
<keyword evidence="6" id="KW-0949">S-adenosyl-L-methionine</keyword>
<feature type="domain" description="Tetrapyrrole methylase" evidence="8">
    <location>
        <begin position="5"/>
        <end position="211"/>
    </location>
</feature>
<dbReference type="Pfam" id="PF00590">
    <property type="entry name" value="TP_methylase"/>
    <property type="match status" value="1"/>
</dbReference>
<proteinExistence type="inferred from homology"/>